<dbReference type="InterPro" id="IPR003594">
    <property type="entry name" value="HATPase_dom"/>
</dbReference>
<evidence type="ECO:0000256" key="1">
    <source>
        <dbReference type="ARBA" id="ARBA00000185"/>
    </source>
</evidence>
<dbReference type="PANTHER" id="PTHR45866:SF4">
    <property type="entry name" value="DNA TOPOISOMERASE 4 SUBUNIT B"/>
    <property type="match status" value="1"/>
</dbReference>
<name>A0A378N7L8_MANHA</name>
<dbReference type="InterPro" id="IPR036890">
    <property type="entry name" value="HATPase_C_sf"/>
</dbReference>
<dbReference type="PANTHER" id="PTHR45866">
    <property type="entry name" value="DNA GYRASE/TOPOISOMERASE SUBUNIT B"/>
    <property type="match status" value="1"/>
</dbReference>
<evidence type="ECO:0000256" key="2">
    <source>
        <dbReference type="ARBA" id="ARBA00012895"/>
    </source>
</evidence>
<reference evidence="5 6" key="1">
    <citation type="submission" date="2018-06" db="EMBL/GenBank/DDBJ databases">
        <authorList>
            <consortium name="Pathogen Informatics"/>
            <person name="Doyle S."/>
        </authorList>
    </citation>
    <scope>NUCLEOTIDE SEQUENCE [LARGE SCALE GENOMIC DNA]</scope>
    <source>
        <strain evidence="5 6">NCTC10638</strain>
    </source>
</reference>
<dbReference type="GO" id="GO:0003918">
    <property type="term" value="F:DNA topoisomerase type II (double strand cut, ATP-hydrolyzing) activity"/>
    <property type="evidence" value="ECO:0007669"/>
    <property type="project" value="UniProtKB-EC"/>
</dbReference>
<dbReference type="PRINTS" id="PR00418">
    <property type="entry name" value="TPI2FAMILY"/>
</dbReference>
<dbReference type="Proteomes" id="UP000254802">
    <property type="component" value="Unassembled WGS sequence"/>
</dbReference>
<evidence type="ECO:0000256" key="3">
    <source>
        <dbReference type="ARBA" id="ARBA00023235"/>
    </source>
</evidence>
<evidence type="ECO:0000313" key="6">
    <source>
        <dbReference type="Proteomes" id="UP000254802"/>
    </source>
</evidence>
<dbReference type="SUPFAM" id="SSF55874">
    <property type="entry name" value="ATPase domain of HSP90 chaperone/DNA topoisomerase II/histidine kinase"/>
    <property type="match status" value="1"/>
</dbReference>
<gene>
    <name evidence="5" type="primary">parE_4</name>
    <name evidence="5" type="ORF">NCTC10638_03624</name>
</gene>
<feature type="domain" description="Histidine kinase/HSP90-like ATPase" evidence="4">
    <location>
        <begin position="29"/>
        <end position="81"/>
    </location>
</feature>
<protein>
    <recommendedName>
        <fullName evidence="2">DNA topoisomerase (ATP-hydrolyzing)</fullName>
        <ecNumber evidence="2">5.6.2.2</ecNumber>
    </recommendedName>
</protein>
<comment type="catalytic activity">
    <reaction evidence="1">
        <text>ATP-dependent breakage, passage and rejoining of double-stranded DNA.</text>
        <dbReference type="EC" id="5.6.2.2"/>
    </reaction>
</comment>
<sequence length="91" mass="10039">MSEKRYGADEITVLKDLEPVQLRPGMYTDTTRPNHLGQEVIDNSVDEALSGFADKIDVILHADNSLEVVDNGRGMPVDIHSTEKISGWSLS</sequence>
<organism evidence="5 6">
    <name type="scientific">Mannheimia haemolytica</name>
    <name type="common">Pasteurella haemolytica</name>
    <dbReference type="NCBI Taxonomy" id="75985"/>
    <lineage>
        <taxon>Bacteria</taxon>
        <taxon>Pseudomonadati</taxon>
        <taxon>Pseudomonadota</taxon>
        <taxon>Gammaproteobacteria</taxon>
        <taxon>Pasteurellales</taxon>
        <taxon>Pasteurellaceae</taxon>
        <taxon>Mannheimia</taxon>
    </lineage>
</organism>
<proteinExistence type="predicted"/>
<keyword evidence="3 5" id="KW-0413">Isomerase</keyword>
<dbReference type="Gene3D" id="3.30.565.10">
    <property type="entry name" value="Histidine kinase-like ATPase, C-terminal domain"/>
    <property type="match status" value="1"/>
</dbReference>
<dbReference type="EMBL" id="UGPN01000002">
    <property type="protein sequence ID" value="STY64443.1"/>
    <property type="molecule type" value="Genomic_DNA"/>
</dbReference>
<dbReference type="AlphaFoldDB" id="A0A378N7L8"/>
<dbReference type="EC" id="5.6.2.2" evidence="2"/>
<accession>A0A378N7L8</accession>
<evidence type="ECO:0000259" key="4">
    <source>
        <dbReference type="Pfam" id="PF02518"/>
    </source>
</evidence>
<evidence type="ECO:0000313" key="5">
    <source>
        <dbReference type="EMBL" id="STY64443.1"/>
    </source>
</evidence>
<dbReference type="GO" id="GO:0006265">
    <property type="term" value="P:DNA topological change"/>
    <property type="evidence" value="ECO:0007669"/>
    <property type="project" value="TreeGrafter"/>
</dbReference>
<dbReference type="Pfam" id="PF02518">
    <property type="entry name" value="HATPase_c"/>
    <property type="match status" value="1"/>
</dbReference>